<feature type="region of interest" description="Disordered" evidence="1">
    <location>
        <begin position="1"/>
        <end position="47"/>
    </location>
</feature>
<dbReference type="GO" id="GO:0016829">
    <property type="term" value="F:lyase activity"/>
    <property type="evidence" value="ECO:0007669"/>
    <property type="project" value="UniProtKB-KW"/>
</dbReference>
<name>A0A239K0U2_9RHOB</name>
<dbReference type="Gene3D" id="1.25.40.80">
    <property type="match status" value="1"/>
</dbReference>
<dbReference type="Gene3D" id="1.10.579.10">
    <property type="entry name" value="DNA Cyclobutane Dipyrimidine Photolyase, subunit A, domain 3"/>
    <property type="match status" value="1"/>
</dbReference>
<dbReference type="SUPFAM" id="SSF48173">
    <property type="entry name" value="Cryptochrome/photolyase FAD-binding domain"/>
    <property type="match status" value="1"/>
</dbReference>
<sequence>MHGRLPPHWHAAGPRSEMSQRRGASMRGQDGRRPQPPYLRRMTEDTPSSSDANLILVLGDQLSPDLPSLCAGDPDRDIVLMAEVASEASYVPHHPKKIAFLFAAMRHFAEELRNEGWRVRYVELEDTGNSQSLSREVERALEDLPGHALLLTEPGEYRLKTELEEWAERAGTPMRMLEDSRFIASHAEFRDWADGRKQLRMEYFYREMRRKTGLLMHGDEPEGGRWNFDSENRKPARDDLFMPRPLEHRPDETTEAVLDLVERRFGDNFGRLKPFWFAVTRAQALDALDHFAEEALPCFGDYQDAMLEGERFLYHSVLALYINAGLLGPLEVCHRVERAYHEGSAPLNAVEGFIRQIIGWREFVRGIYWMQMPGYTEQNFFGATRPLPDFYWSGETDMACMAAAIGQTRDEAYAHHIQRLMVTGNFAMLAGVDPHEVHEWYLAVYADAYEWVEAPNVIGMSQFADGGLLGSKPYAASGNYINKMSDHCAGCAYDVKKKTGDGACPFNPLYWDFLVRNRKKLGNNPRLAQVYRTWDRMESDRQSEYLDSARAILDRL</sequence>
<dbReference type="InterPro" id="IPR014729">
    <property type="entry name" value="Rossmann-like_a/b/a_fold"/>
</dbReference>
<dbReference type="Gene3D" id="1.10.10.1710">
    <property type="entry name" value="Deoxyribodipyrimidine photolyase-related"/>
    <property type="match status" value="1"/>
</dbReference>
<protein>
    <submittedName>
        <fullName evidence="2">Deoxyribodipyrimidine photolyase-related protein</fullName>
    </submittedName>
</protein>
<dbReference type="InterPro" id="IPR007357">
    <property type="entry name" value="PhrB-like"/>
</dbReference>
<keyword evidence="3" id="KW-1185">Reference proteome</keyword>
<reference evidence="2 3" key="1">
    <citation type="submission" date="2017-06" db="EMBL/GenBank/DDBJ databases">
        <authorList>
            <person name="Kim H.J."/>
            <person name="Triplett B.A."/>
        </authorList>
    </citation>
    <scope>NUCLEOTIDE SEQUENCE [LARGE SCALE GENOMIC DNA]</scope>
    <source>
        <strain evidence="2 3">DSM 29339</strain>
    </source>
</reference>
<evidence type="ECO:0000313" key="2">
    <source>
        <dbReference type="EMBL" id="SNT11936.1"/>
    </source>
</evidence>
<organism evidence="2 3">
    <name type="scientific">Tropicimonas sediminicola</name>
    <dbReference type="NCBI Taxonomy" id="1031541"/>
    <lineage>
        <taxon>Bacteria</taxon>
        <taxon>Pseudomonadati</taxon>
        <taxon>Pseudomonadota</taxon>
        <taxon>Alphaproteobacteria</taxon>
        <taxon>Rhodobacterales</taxon>
        <taxon>Roseobacteraceae</taxon>
        <taxon>Tropicimonas</taxon>
    </lineage>
</organism>
<keyword evidence="2" id="KW-0456">Lyase</keyword>
<dbReference type="Proteomes" id="UP000198426">
    <property type="component" value="Unassembled WGS sequence"/>
</dbReference>
<dbReference type="InterPro" id="IPR036134">
    <property type="entry name" value="Crypto/Photolyase_FAD-like_sf"/>
</dbReference>
<dbReference type="Pfam" id="PF04244">
    <property type="entry name" value="DPRP"/>
    <property type="match status" value="1"/>
</dbReference>
<dbReference type="AlphaFoldDB" id="A0A239K0U2"/>
<evidence type="ECO:0000313" key="3">
    <source>
        <dbReference type="Proteomes" id="UP000198426"/>
    </source>
</evidence>
<gene>
    <name evidence="2" type="ORF">SAMN05421757_106192</name>
</gene>
<dbReference type="Gene3D" id="3.40.50.620">
    <property type="entry name" value="HUPs"/>
    <property type="match status" value="1"/>
</dbReference>
<dbReference type="PANTHER" id="PTHR38657">
    <property type="entry name" value="SLR1343 PROTEIN"/>
    <property type="match status" value="1"/>
</dbReference>
<dbReference type="EMBL" id="FZOY01000006">
    <property type="protein sequence ID" value="SNT11936.1"/>
    <property type="molecule type" value="Genomic_DNA"/>
</dbReference>
<accession>A0A239K0U2</accession>
<dbReference type="PANTHER" id="PTHR38657:SF1">
    <property type="entry name" value="SLR1343 PROTEIN"/>
    <property type="match status" value="1"/>
</dbReference>
<dbReference type="InterPro" id="IPR052551">
    <property type="entry name" value="UV-DNA_repair_photolyase"/>
</dbReference>
<evidence type="ECO:0000256" key="1">
    <source>
        <dbReference type="SAM" id="MobiDB-lite"/>
    </source>
</evidence>
<proteinExistence type="predicted"/>